<gene>
    <name evidence="1" type="ORF">MA16_Dca024530</name>
</gene>
<organism evidence="1 2">
    <name type="scientific">Dendrobium catenatum</name>
    <dbReference type="NCBI Taxonomy" id="906689"/>
    <lineage>
        <taxon>Eukaryota</taxon>
        <taxon>Viridiplantae</taxon>
        <taxon>Streptophyta</taxon>
        <taxon>Embryophyta</taxon>
        <taxon>Tracheophyta</taxon>
        <taxon>Spermatophyta</taxon>
        <taxon>Magnoliopsida</taxon>
        <taxon>Liliopsida</taxon>
        <taxon>Asparagales</taxon>
        <taxon>Orchidaceae</taxon>
        <taxon>Epidendroideae</taxon>
        <taxon>Malaxideae</taxon>
        <taxon>Dendrobiinae</taxon>
        <taxon>Dendrobium</taxon>
    </lineage>
</organism>
<dbReference type="Proteomes" id="UP000233837">
    <property type="component" value="Unassembled WGS sequence"/>
</dbReference>
<accession>A0A2I0W229</accession>
<reference evidence="1 2" key="2">
    <citation type="journal article" date="2017" name="Nature">
        <title>The Apostasia genome and the evolution of orchids.</title>
        <authorList>
            <person name="Zhang G.Q."/>
            <person name="Liu K.W."/>
            <person name="Li Z."/>
            <person name="Lohaus R."/>
            <person name="Hsiao Y.Y."/>
            <person name="Niu S.C."/>
            <person name="Wang J.Y."/>
            <person name="Lin Y.C."/>
            <person name="Xu Q."/>
            <person name="Chen L.J."/>
            <person name="Yoshida K."/>
            <person name="Fujiwara S."/>
            <person name="Wang Z.W."/>
            <person name="Zhang Y.Q."/>
            <person name="Mitsuda N."/>
            <person name="Wang M."/>
            <person name="Liu G.H."/>
            <person name="Pecoraro L."/>
            <person name="Huang H.X."/>
            <person name="Xiao X.J."/>
            <person name="Lin M."/>
            <person name="Wu X.Y."/>
            <person name="Wu W.L."/>
            <person name="Chen Y.Y."/>
            <person name="Chang S.B."/>
            <person name="Sakamoto S."/>
            <person name="Ohme-Takagi M."/>
            <person name="Yagi M."/>
            <person name="Zeng S.J."/>
            <person name="Shen C.Y."/>
            <person name="Yeh C.M."/>
            <person name="Luo Y.B."/>
            <person name="Tsai W.C."/>
            <person name="Van de Peer Y."/>
            <person name="Liu Z.J."/>
        </authorList>
    </citation>
    <scope>NUCLEOTIDE SEQUENCE [LARGE SCALE GENOMIC DNA]</scope>
    <source>
        <tissue evidence="1">The whole plant</tissue>
    </source>
</reference>
<protein>
    <submittedName>
        <fullName evidence="1">Uncharacterized protein</fullName>
    </submittedName>
</protein>
<proteinExistence type="predicted"/>
<sequence length="104" mass="12120">MKEPKSGSFVLWERAVEAACAISAGAEVAQPQEWKKQCVRSLHVKQWSRTVMTKREDEWQTLDFSYEATISNDRERKFLFFISPFLFIVKLLSSCEAVRCLIWA</sequence>
<dbReference type="EMBL" id="KZ503009">
    <property type="protein sequence ID" value="PKU69711.1"/>
    <property type="molecule type" value="Genomic_DNA"/>
</dbReference>
<reference evidence="1 2" key="1">
    <citation type="journal article" date="2016" name="Sci. Rep.">
        <title>The Dendrobium catenatum Lindl. genome sequence provides insights into polysaccharide synthase, floral development and adaptive evolution.</title>
        <authorList>
            <person name="Zhang G.Q."/>
            <person name="Xu Q."/>
            <person name="Bian C."/>
            <person name="Tsai W.C."/>
            <person name="Yeh C.M."/>
            <person name="Liu K.W."/>
            <person name="Yoshida K."/>
            <person name="Zhang L.S."/>
            <person name="Chang S.B."/>
            <person name="Chen F."/>
            <person name="Shi Y."/>
            <person name="Su Y.Y."/>
            <person name="Zhang Y.Q."/>
            <person name="Chen L.J."/>
            <person name="Yin Y."/>
            <person name="Lin M."/>
            <person name="Huang H."/>
            <person name="Deng H."/>
            <person name="Wang Z.W."/>
            <person name="Zhu S.L."/>
            <person name="Zhao X."/>
            <person name="Deng C."/>
            <person name="Niu S.C."/>
            <person name="Huang J."/>
            <person name="Wang M."/>
            <person name="Liu G.H."/>
            <person name="Yang H.J."/>
            <person name="Xiao X.J."/>
            <person name="Hsiao Y.Y."/>
            <person name="Wu W.L."/>
            <person name="Chen Y.Y."/>
            <person name="Mitsuda N."/>
            <person name="Ohme-Takagi M."/>
            <person name="Luo Y.B."/>
            <person name="Van de Peer Y."/>
            <person name="Liu Z.J."/>
        </authorList>
    </citation>
    <scope>NUCLEOTIDE SEQUENCE [LARGE SCALE GENOMIC DNA]</scope>
    <source>
        <tissue evidence="1">The whole plant</tissue>
    </source>
</reference>
<name>A0A2I0W229_9ASPA</name>
<keyword evidence="2" id="KW-1185">Reference proteome</keyword>
<dbReference type="AlphaFoldDB" id="A0A2I0W229"/>
<evidence type="ECO:0000313" key="2">
    <source>
        <dbReference type="Proteomes" id="UP000233837"/>
    </source>
</evidence>
<evidence type="ECO:0000313" key="1">
    <source>
        <dbReference type="EMBL" id="PKU69711.1"/>
    </source>
</evidence>